<dbReference type="Pfam" id="PF00015">
    <property type="entry name" value="MCPsignal"/>
    <property type="match status" value="1"/>
</dbReference>
<reference evidence="7 8" key="1">
    <citation type="submission" date="2021-06" db="EMBL/GenBank/DDBJ databases">
        <authorList>
            <person name="Sun Q."/>
            <person name="Li D."/>
        </authorList>
    </citation>
    <scope>NUCLEOTIDE SEQUENCE [LARGE SCALE GENOMIC DNA]</scope>
    <source>
        <strain evidence="7 8">MSJ-40</strain>
    </source>
</reference>
<accession>A0ABS6E5P4</accession>
<name>A0ABS6E5P4_9FIRM</name>
<comment type="similarity">
    <text evidence="2">Belongs to the methyl-accepting chemotaxis (MCP) protein family.</text>
</comment>
<evidence type="ECO:0000256" key="2">
    <source>
        <dbReference type="ARBA" id="ARBA00029447"/>
    </source>
</evidence>
<feature type="transmembrane region" description="Helical" evidence="4">
    <location>
        <begin position="56"/>
        <end position="79"/>
    </location>
</feature>
<proteinExistence type="inferred from homology"/>
<evidence type="ECO:0000313" key="8">
    <source>
        <dbReference type="Proteomes" id="UP000749471"/>
    </source>
</evidence>
<feature type="domain" description="Methyl-accepting transducer" evidence="5">
    <location>
        <begin position="152"/>
        <end position="402"/>
    </location>
</feature>
<dbReference type="SMART" id="SM00283">
    <property type="entry name" value="MA"/>
    <property type="match status" value="1"/>
</dbReference>
<evidence type="ECO:0000259" key="5">
    <source>
        <dbReference type="PROSITE" id="PS50111"/>
    </source>
</evidence>
<feature type="domain" description="HAMP" evidence="6">
    <location>
        <begin position="81"/>
        <end position="133"/>
    </location>
</feature>
<feature type="transmembrane region" description="Helical" evidence="4">
    <location>
        <begin position="20"/>
        <end position="44"/>
    </location>
</feature>
<dbReference type="PROSITE" id="PS50885">
    <property type="entry name" value="HAMP"/>
    <property type="match status" value="1"/>
</dbReference>
<dbReference type="PANTHER" id="PTHR32089:SF112">
    <property type="entry name" value="LYSOZYME-LIKE PROTEIN-RELATED"/>
    <property type="match status" value="1"/>
</dbReference>
<keyword evidence="1 3" id="KW-0807">Transducer</keyword>
<evidence type="ECO:0000256" key="3">
    <source>
        <dbReference type="PROSITE-ProRule" id="PRU00284"/>
    </source>
</evidence>
<evidence type="ECO:0000256" key="1">
    <source>
        <dbReference type="ARBA" id="ARBA00023224"/>
    </source>
</evidence>
<keyword evidence="8" id="KW-1185">Reference proteome</keyword>
<dbReference type="Proteomes" id="UP000749471">
    <property type="component" value="Unassembled WGS sequence"/>
</dbReference>
<dbReference type="SMART" id="SM00304">
    <property type="entry name" value="HAMP"/>
    <property type="match status" value="1"/>
</dbReference>
<keyword evidence="4" id="KW-1133">Transmembrane helix</keyword>
<gene>
    <name evidence="7" type="ORF">KQI42_08675</name>
</gene>
<sequence>MKGELSKFKNLTKKGNKSNLSILGKFIIAFFGASVLAGIIALFLHNTIGKMLNTPSFLEGILSVIIEIVISMIFLVICIKKIFLNPLNELRSCMAELSKGNLNVKVEVKTTDEIGKFMEDFNQMVENMKEPFKEIQDPLDMLVKMSSGLSSISEQTNIATHEIAKTMEEIASNATEQAGNAEICVSAMGELASMMESITEKTAIMNEFAQKASEYSKTGHGIVDLLTNKSEENKEVTAEVNQTVQNVDNSIKHIGTITEVIKGIASQINLLALNAAIESARAGEAGRGFAVVAEEVRKLAEQSSEAVNEIEGLILNIQQESNIAVNAMEQVIYTVQEQDKAVHETEKVFDDITYSIDTLIEKVVEVKDHNEEMVNMKNIVIEAIEGVSAISQETAAATEQVSANNEENLAAIEEISSHSESLNDVVNTLNISVSNFNI</sequence>
<keyword evidence="4" id="KW-0812">Transmembrane</keyword>
<dbReference type="RefSeq" id="WP_216518867.1">
    <property type="nucleotide sequence ID" value="NZ_JAHLPM010000006.1"/>
</dbReference>
<comment type="caution">
    <text evidence="7">The sequence shown here is derived from an EMBL/GenBank/DDBJ whole genome shotgun (WGS) entry which is preliminary data.</text>
</comment>
<dbReference type="PROSITE" id="PS50111">
    <property type="entry name" value="CHEMOTAXIS_TRANSDUC_2"/>
    <property type="match status" value="1"/>
</dbReference>
<dbReference type="Pfam" id="PF00672">
    <property type="entry name" value="HAMP"/>
    <property type="match status" value="1"/>
</dbReference>
<evidence type="ECO:0000313" key="7">
    <source>
        <dbReference type="EMBL" id="MBU5438079.1"/>
    </source>
</evidence>
<protein>
    <submittedName>
        <fullName evidence="7">HAMP domain-containing protein</fullName>
    </submittedName>
</protein>
<keyword evidence="4" id="KW-0472">Membrane</keyword>
<dbReference type="CDD" id="cd06225">
    <property type="entry name" value="HAMP"/>
    <property type="match status" value="1"/>
</dbReference>
<organism evidence="7 8">
    <name type="scientific">Tissierella simiarum</name>
    <dbReference type="NCBI Taxonomy" id="2841534"/>
    <lineage>
        <taxon>Bacteria</taxon>
        <taxon>Bacillati</taxon>
        <taxon>Bacillota</taxon>
        <taxon>Tissierellia</taxon>
        <taxon>Tissierellales</taxon>
        <taxon>Tissierellaceae</taxon>
        <taxon>Tissierella</taxon>
    </lineage>
</organism>
<dbReference type="PANTHER" id="PTHR32089">
    <property type="entry name" value="METHYL-ACCEPTING CHEMOTAXIS PROTEIN MCPB"/>
    <property type="match status" value="1"/>
</dbReference>
<dbReference type="EMBL" id="JAHLPM010000006">
    <property type="protein sequence ID" value="MBU5438079.1"/>
    <property type="molecule type" value="Genomic_DNA"/>
</dbReference>
<dbReference type="InterPro" id="IPR003660">
    <property type="entry name" value="HAMP_dom"/>
</dbReference>
<evidence type="ECO:0000256" key="4">
    <source>
        <dbReference type="SAM" id="Phobius"/>
    </source>
</evidence>
<evidence type="ECO:0000259" key="6">
    <source>
        <dbReference type="PROSITE" id="PS50885"/>
    </source>
</evidence>
<dbReference type="InterPro" id="IPR004089">
    <property type="entry name" value="MCPsignal_dom"/>
</dbReference>